<reference evidence="2" key="1">
    <citation type="submission" date="2022-10" db="EMBL/GenBank/DDBJ databases">
        <title>The complete genomes of actinobacterial strains from the NBC collection.</title>
        <authorList>
            <person name="Joergensen T.S."/>
            <person name="Alvarez Arevalo M."/>
            <person name="Sterndorff E.B."/>
            <person name="Faurdal D."/>
            <person name="Vuksanovic O."/>
            <person name="Mourched A.-S."/>
            <person name="Charusanti P."/>
            <person name="Shaw S."/>
            <person name="Blin K."/>
            <person name="Weber T."/>
        </authorList>
    </citation>
    <scope>NUCLEOTIDE SEQUENCE</scope>
    <source>
        <strain evidence="2">NBC_00060</strain>
    </source>
</reference>
<dbReference type="EMBL" id="CP108253">
    <property type="protein sequence ID" value="WTU44933.1"/>
    <property type="molecule type" value="Genomic_DNA"/>
</dbReference>
<proteinExistence type="predicted"/>
<evidence type="ECO:0000313" key="2">
    <source>
        <dbReference type="EMBL" id="WTU44933.1"/>
    </source>
</evidence>
<organism evidence="2">
    <name type="scientific">Streptomyces sp. NBC_00060</name>
    <dbReference type="NCBI Taxonomy" id="2975636"/>
    <lineage>
        <taxon>Bacteria</taxon>
        <taxon>Bacillati</taxon>
        <taxon>Actinomycetota</taxon>
        <taxon>Actinomycetes</taxon>
        <taxon>Kitasatosporales</taxon>
        <taxon>Streptomycetaceae</taxon>
        <taxon>Streptomyces</taxon>
    </lineage>
</organism>
<name>A0AAU2HCH8_9ACTN</name>
<accession>A0AAU2HCH8</accession>
<sequence>MQDDLLVVGFDLETRREVHVAERPPEQWKRLGYGGTGQLVCFYCFHGFEAASGTRVSLVTRGRLGGSSPLERHPGSCSRRRTPRW</sequence>
<feature type="region of interest" description="Disordered" evidence="1">
    <location>
        <begin position="63"/>
        <end position="85"/>
    </location>
</feature>
<protein>
    <submittedName>
        <fullName evidence="2">Uncharacterized protein</fullName>
    </submittedName>
</protein>
<evidence type="ECO:0000256" key="1">
    <source>
        <dbReference type="SAM" id="MobiDB-lite"/>
    </source>
</evidence>
<dbReference type="AlphaFoldDB" id="A0AAU2HCH8"/>
<gene>
    <name evidence="2" type="ORF">OHV25_37860</name>
</gene>